<dbReference type="OrthoDB" id="432685at2759"/>
<comment type="cofactor">
    <cofactor evidence="1 6 7">
        <name>FAD</name>
        <dbReference type="ChEBI" id="CHEBI:57692"/>
    </cofactor>
</comment>
<feature type="binding site" evidence="6">
    <location>
        <position position="182"/>
    </location>
    <ligand>
        <name>FAD</name>
        <dbReference type="ChEBI" id="CHEBI:57692"/>
    </ligand>
</feature>
<evidence type="ECO:0000256" key="4">
    <source>
        <dbReference type="ARBA" id="ARBA00023002"/>
    </source>
</evidence>
<dbReference type="EMBL" id="ATMH01004815">
    <property type="protein sequence ID" value="EPY28920.1"/>
    <property type="molecule type" value="Genomic_DNA"/>
</dbReference>
<dbReference type="PROSITE" id="PS51384">
    <property type="entry name" value="FAD_FR"/>
    <property type="match status" value="1"/>
</dbReference>
<evidence type="ECO:0000256" key="5">
    <source>
        <dbReference type="ARBA" id="ARBA00023027"/>
    </source>
</evidence>
<dbReference type="Pfam" id="PF00175">
    <property type="entry name" value="NAD_binding_1"/>
    <property type="match status" value="1"/>
</dbReference>
<feature type="binding site" evidence="6">
    <location>
        <position position="109"/>
    </location>
    <ligand>
        <name>FAD</name>
        <dbReference type="ChEBI" id="CHEBI:57692"/>
    </ligand>
</feature>
<sequence>MLNYLLTGLVLAVSAYLYLQFAGGKSVKIALKPGTWVQWPLQERIQVSHDSYIFRFALPSPDHVLGLPIGQHIAIRALCTTGAKAETVQHSYTPISSDDDKGHVDFLVKVYLPNEQFPHGGRLTQHLLHLKVGETADFSGPKGRFEYLGKGQVQLTPPGVNKAPVRRKIRAFVCCAGGSGITPIMQVMRAVVKHRADGDETKVFLIDANKDEDDILMREELDAASAKDPEHTHVWHTLSQSVPEGWKYDAGYVTEAMCRKHLIDFTAPDCPYKKDEVLALICGPPPMEKLAVKPNLEKLGFTAENMFTF</sequence>
<dbReference type="Pfam" id="PF00970">
    <property type="entry name" value="FAD_binding_6"/>
    <property type="match status" value="1"/>
</dbReference>
<gene>
    <name evidence="10" type="ORF">STCU_01114</name>
    <name evidence="9" type="ORF">STCU_04815</name>
</gene>
<dbReference type="Gene3D" id="3.40.50.80">
    <property type="entry name" value="Nucleotide-binding domain of ferredoxin-NADP reductase (FNR) module"/>
    <property type="match status" value="1"/>
</dbReference>
<reference evidence="9" key="2">
    <citation type="submission" date="2013-03" db="EMBL/GenBank/DDBJ databases">
        <authorList>
            <person name="Motta M.C.M."/>
            <person name="Martins A.C.A."/>
            <person name="Preta C.M.C.C."/>
            <person name="Silva R."/>
            <person name="de Souza S.S."/>
            <person name="Klein C.C."/>
            <person name="de Almeida L.G.P."/>
            <person name="Cunha O.L."/>
            <person name="Colabardini A.C."/>
            <person name="Lima B.A."/>
            <person name="Machado C.R."/>
            <person name="Soares C.M.A."/>
            <person name="de Menezes C.B.A."/>
            <person name="Bartolomeu D.C."/>
            <person name="Grisard E.C."/>
            <person name="Fantinatti-Garboggini F."/>
            <person name="Rodrigues-Luiz G.F."/>
            <person name="Wagner G."/>
            <person name="Goldman G.H."/>
            <person name="Fietto J.L.R."/>
            <person name="Ciapina L.P."/>
            <person name="Brocchi M."/>
            <person name="Elias M.C."/>
            <person name="Goldman M.H.S."/>
            <person name="Sagot M.-F."/>
            <person name="Pereira M."/>
            <person name="Stoco P.H."/>
            <person name="Teixeira S.M.R."/>
            <person name="de Mendonca-Neto R.P."/>
            <person name="Maciel T.E.F."/>
            <person name="Mendes T.A.O."/>
            <person name="Urmenyi T.P."/>
            <person name="Teixeira M.M.G."/>
            <person name="de Camargo E.F.P."/>
            <person name="de Sousa W."/>
            <person name="Schenkman S."/>
            <person name="de Vasconcelos A.T.R."/>
        </authorList>
    </citation>
    <scope>NUCLEOTIDE SEQUENCE</scope>
</reference>
<comment type="similarity">
    <text evidence="7">Belongs to the flavoprotein pyridine nucleotide cytochrome reductase family.</text>
</comment>
<protein>
    <recommendedName>
        <fullName evidence="7">NADH-cytochrome b5 reductase</fullName>
        <ecNumber evidence="7">1.6.2.2</ecNumber>
    </recommendedName>
</protein>
<comment type="catalytic activity">
    <reaction evidence="7">
        <text>2 Fe(III)-[cytochrome b5] + NADH = 2 Fe(II)-[cytochrome b5] + NAD(+) + H(+)</text>
        <dbReference type="Rhea" id="RHEA:46680"/>
        <dbReference type="Rhea" id="RHEA-COMP:10438"/>
        <dbReference type="Rhea" id="RHEA-COMP:10439"/>
        <dbReference type="ChEBI" id="CHEBI:15378"/>
        <dbReference type="ChEBI" id="CHEBI:29033"/>
        <dbReference type="ChEBI" id="CHEBI:29034"/>
        <dbReference type="ChEBI" id="CHEBI:57540"/>
        <dbReference type="ChEBI" id="CHEBI:57945"/>
        <dbReference type="EC" id="1.6.2.2"/>
    </reaction>
</comment>
<keyword evidence="11" id="KW-1185">Reference proteome</keyword>
<evidence type="ECO:0000256" key="6">
    <source>
        <dbReference type="PIRSR" id="PIRSR601834-1"/>
    </source>
</evidence>
<comment type="caution">
    <text evidence="9">The sequence shown here is derived from an EMBL/GenBank/DDBJ whole genome shotgun (WGS) entry which is preliminary data.</text>
</comment>
<proteinExistence type="inferred from homology"/>
<dbReference type="EC" id="1.6.2.2" evidence="7"/>
<evidence type="ECO:0000313" key="11">
    <source>
        <dbReference type="Proteomes" id="UP000015354"/>
    </source>
</evidence>
<dbReference type="InterPro" id="IPR001709">
    <property type="entry name" value="Flavoprot_Pyr_Nucl_cyt_Rdtase"/>
</dbReference>
<accession>S9VYZ1</accession>
<keyword evidence="3 6" id="KW-0274">FAD</keyword>
<name>S9VYZ1_9TRYP</name>
<evidence type="ECO:0000313" key="9">
    <source>
        <dbReference type="EMBL" id="EPY28920.1"/>
    </source>
</evidence>
<feature type="domain" description="FAD-binding FR-type" evidence="8">
    <location>
        <begin position="34"/>
        <end position="148"/>
    </location>
</feature>
<dbReference type="EMBL" id="ATMH01001114">
    <property type="protein sequence ID" value="EPY35560.1"/>
    <property type="molecule type" value="Genomic_DNA"/>
</dbReference>
<dbReference type="InterPro" id="IPR001834">
    <property type="entry name" value="CBR-like"/>
</dbReference>
<dbReference type="PRINTS" id="PR00371">
    <property type="entry name" value="FPNCR"/>
</dbReference>
<dbReference type="InterPro" id="IPR001433">
    <property type="entry name" value="OxRdtase_FAD/NAD-bd"/>
</dbReference>
<keyword evidence="4 7" id="KW-0560">Oxidoreductase</keyword>
<dbReference type="Proteomes" id="UP000015354">
    <property type="component" value="Unassembled WGS sequence"/>
</dbReference>
<dbReference type="InterPro" id="IPR008333">
    <property type="entry name" value="Cbr1-like_FAD-bd_dom"/>
</dbReference>
<evidence type="ECO:0000259" key="8">
    <source>
        <dbReference type="PROSITE" id="PS51384"/>
    </source>
</evidence>
<feature type="binding site" evidence="6">
    <location>
        <position position="92"/>
    </location>
    <ligand>
        <name>FAD</name>
        <dbReference type="ChEBI" id="CHEBI:57692"/>
    </ligand>
</feature>
<reference evidence="9 11" key="1">
    <citation type="journal article" date="2013" name="PLoS ONE">
        <title>Predicting the Proteins of Angomonas deanei, Strigomonas culicis and Their Respective Endosymbionts Reveals New Aspects of the Trypanosomatidae Family.</title>
        <authorList>
            <person name="Motta M.C."/>
            <person name="Martins A.C."/>
            <person name="de Souza S.S."/>
            <person name="Catta-Preta C.M."/>
            <person name="Silva R."/>
            <person name="Klein C.C."/>
            <person name="de Almeida L.G."/>
            <person name="de Lima Cunha O."/>
            <person name="Ciapina L.P."/>
            <person name="Brocchi M."/>
            <person name="Colabardini A.C."/>
            <person name="de Araujo Lima B."/>
            <person name="Machado C.R."/>
            <person name="de Almeida Soares C.M."/>
            <person name="Probst C.M."/>
            <person name="de Menezes C.B."/>
            <person name="Thompson C.E."/>
            <person name="Bartholomeu D.C."/>
            <person name="Gradia D.F."/>
            <person name="Pavoni D.P."/>
            <person name="Grisard E.C."/>
            <person name="Fantinatti-Garboggini F."/>
            <person name="Marchini F.K."/>
            <person name="Rodrigues-Luiz G.F."/>
            <person name="Wagner G."/>
            <person name="Goldman G.H."/>
            <person name="Fietto J.L."/>
            <person name="Elias M.C."/>
            <person name="Goldman M.H."/>
            <person name="Sagot M.F."/>
            <person name="Pereira M."/>
            <person name="Stoco P.H."/>
            <person name="de Mendonca-Neto R.P."/>
            <person name="Teixeira S.M."/>
            <person name="Maciel T.E."/>
            <person name="de Oliveira Mendes T.A."/>
            <person name="Urmenyi T.P."/>
            <person name="de Souza W."/>
            <person name="Schenkman S."/>
            <person name="de Vasconcelos A.T."/>
        </authorList>
    </citation>
    <scope>NUCLEOTIDE SEQUENCE [LARGE SCALE GENOMIC DNA]</scope>
</reference>
<dbReference type="FunFam" id="2.40.30.10:FF:000021">
    <property type="entry name" value="NADH-cytochrome b5 reductase"/>
    <property type="match status" value="1"/>
</dbReference>
<dbReference type="SUPFAM" id="SSF63380">
    <property type="entry name" value="Riboflavin synthase domain-like"/>
    <property type="match status" value="1"/>
</dbReference>
<dbReference type="InterPro" id="IPR039261">
    <property type="entry name" value="FNR_nucleotide-bd"/>
</dbReference>
<dbReference type="InterPro" id="IPR017927">
    <property type="entry name" value="FAD-bd_FR_type"/>
</dbReference>
<keyword evidence="5 7" id="KW-0520">NAD</keyword>
<dbReference type="CDD" id="cd06183">
    <property type="entry name" value="cyt_b5_reduct_like"/>
    <property type="match status" value="1"/>
</dbReference>
<organism evidence="9 11">
    <name type="scientific">Strigomonas culicis</name>
    <dbReference type="NCBI Taxonomy" id="28005"/>
    <lineage>
        <taxon>Eukaryota</taxon>
        <taxon>Discoba</taxon>
        <taxon>Euglenozoa</taxon>
        <taxon>Kinetoplastea</taxon>
        <taxon>Metakinetoplastina</taxon>
        <taxon>Trypanosomatida</taxon>
        <taxon>Trypanosomatidae</taxon>
        <taxon>Strigomonadinae</taxon>
        <taxon>Strigomonas</taxon>
    </lineage>
</organism>
<keyword evidence="2 6" id="KW-0285">Flavoprotein</keyword>
<evidence type="ECO:0000256" key="3">
    <source>
        <dbReference type="ARBA" id="ARBA00022827"/>
    </source>
</evidence>
<feature type="binding site" evidence="6">
    <location>
        <position position="107"/>
    </location>
    <ligand>
        <name>FAD</name>
        <dbReference type="ChEBI" id="CHEBI:57692"/>
    </ligand>
</feature>
<dbReference type="GO" id="GO:0090524">
    <property type="term" value="F:cytochrome-b5 reductase activity, acting on NADH"/>
    <property type="evidence" value="ECO:0007669"/>
    <property type="project" value="UniProtKB-EC"/>
</dbReference>
<evidence type="ECO:0000256" key="1">
    <source>
        <dbReference type="ARBA" id="ARBA00001974"/>
    </source>
</evidence>
<dbReference type="PRINTS" id="PR00406">
    <property type="entry name" value="CYTB5RDTASE"/>
</dbReference>
<dbReference type="SUPFAM" id="SSF52343">
    <property type="entry name" value="Ferredoxin reductase-like, C-terminal NADP-linked domain"/>
    <property type="match status" value="1"/>
</dbReference>
<dbReference type="Gene3D" id="2.40.30.10">
    <property type="entry name" value="Translation factors"/>
    <property type="match status" value="1"/>
</dbReference>
<evidence type="ECO:0000313" key="10">
    <source>
        <dbReference type="EMBL" id="EPY35560.1"/>
    </source>
</evidence>
<dbReference type="PANTHER" id="PTHR19370:SF185">
    <property type="entry name" value="NADH-CYTOCHROME B5 REDUCTASE"/>
    <property type="match status" value="1"/>
</dbReference>
<dbReference type="GO" id="GO:0071949">
    <property type="term" value="F:FAD binding"/>
    <property type="evidence" value="ECO:0007669"/>
    <property type="project" value="TreeGrafter"/>
</dbReference>
<dbReference type="InterPro" id="IPR017938">
    <property type="entry name" value="Riboflavin_synthase-like_b-brl"/>
</dbReference>
<dbReference type="AlphaFoldDB" id="S9VYZ1"/>
<evidence type="ECO:0000256" key="2">
    <source>
        <dbReference type="ARBA" id="ARBA00022630"/>
    </source>
</evidence>
<dbReference type="PANTHER" id="PTHR19370">
    <property type="entry name" value="NADH-CYTOCHROME B5 REDUCTASE"/>
    <property type="match status" value="1"/>
</dbReference>
<evidence type="ECO:0000256" key="7">
    <source>
        <dbReference type="RuleBase" id="RU361226"/>
    </source>
</evidence>